<gene>
    <name evidence="1" type="ORF">OBBRIDRAFT_805505</name>
</gene>
<dbReference type="Proteomes" id="UP000250043">
    <property type="component" value="Unassembled WGS sequence"/>
</dbReference>
<accession>A0A8E2ANZ3</accession>
<dbReference type="EMBL" id="KV722458">
    <property type="protein sequence ID" value="OCH88231.1"/>
    <property type="molecule type" value="Genomic_DNA"/>
</dbReference>
<proteinExistence type="predicted"/>
<name>A0A8E2ANZ3_9APHY</name>
<reference evidence="1 2" key="1">
    <citation type="submission" date="2016-07" db="EMBL/GenBank/DDBJ databases">
        <title>Draft genome of the white-rot fungus Obba rivulosa 3A-2.</title>
        <authorList>
            <consortium name="DOE Joint Genome Institute"/>
            <person name="Miettinen O."/>
            <person name="Riley R."/>
            <person name="Acob R."/>
            <person name="Barry K."/>
            <person name="Cullen D."/>
            <person name="De Vries R."/>
            <person name="Hainaut M."/>
            <person name="Hatakka A."/>
            <person name="Henrissat B."/>
            <person name="Hilden K."/>
            <person name="Kuo R."/>
            <person name="Labutti K."/>
            <person name="Lipzen A."/>
            <person name="Makela M.R."/>
            <person name="Sandor L."/>
            <person name="Spatafora J.W."/>
            <person name="Grigoriev I.V."/>
            <person name="Hibbett D.S."/>
        </authorList>
    </citation>
    <scope>NUCLEOTIDE SEQUENCE [LARGE SCALE GENOMIC DNA]</scope>
    <source>
        <strain evidence="1 2">3A-2</strain>
    </source>
</reference>
<protein>
    <submittedName>
        <fullName evidence="1">Uncharacterized protein</fullName>
    </submittedName>
</protein>
<dbReference type="OrthoDB" id="2610860at2759"/>
<organism evidence="1 2">
    <name type="scientific">Obba rivulosa</name>
    <dbReference type="NCBI Taxonomy" id="1052685"/>
    <lineage>
        <taxon>Eukaryota</taxon>
        <taxon>Fungi</taxon>
        <taxon>Dikarya</taxon>
        <taxon>Basidiomycota</taxon>
        <taxon>Agaricomycotina</taxon>
        <taxon>Agaricomycetes</taxon>
        <taxon>Polyporales</taxon>
        <taxon>Gelatoporiaceae</taxon>
        <taxon>Obba</taxon>
    </lineage>
</organism>
<evidence type="ECO:0000313" key="2">
    <source>
        <dbReference type="Proteomes" id="UP000250043"/>
    </source>
</evidence>
<sequence>MPLGSLDSYHEAPDHHLIVDFAMLRTRISKVLSFEGNDLGEIHVDYLRIPILVECKPRPGWAWKDLYNQAGLLFHAFPHQRSIVVVATSGEWWMYTQWNREWVMGKWAGPQGQISDEDIQDDEKKDPTYVSPEGRIQDQVMDIKDDAGYAPNEDVVAPEEDLTIFENSDFAYGAPRKDVIFATLHDTENSLKNS</sequence>
<dbReference type="AlphaFoldDB" id="A0A8E2ANZ3"/>
<keyword evidence="2" id="KW-1185">Reference proteome</keyword>
<evidence type="ECO:0000313" key="1">
    <source>
        <dbReference type="EMBL" id="OCH88231.1"/>
    </source>
</evidence>